<accession>A0ACB8RND3</accession>
<reference evidence="1" key="2">
    <citation type="journal article" date="2022" name="New Phytol.">
        <title>Evolutionary transition to the ectomycorrhizal habit in the genomes of a hyperdiverse lineage of mushroom-forming fungi.</title>
        <authorList>
            <person name="Looney B."/>
            <person name="Miyauchi S."/>
            <person name="Morin E."/>
            <person name="Drula E."/>
            <person name="Courty P.E."/>
            <person name="Kohler A."/>
            <person name="Kuo A."/>
            <person name="LaButti K."/>
            <person name="Pangilinan J."/>
            <person name="Lipzen A."/>
            <person name="Riley R."/>
            <person name="Andreopoulos W."/>
            <person name="He G."/>
            <person name="Johnson J."/>
            <person name="Nolan M."/>
            <person name="Tritt A."/>
            <person name="Barry K.W."/>
            <person name="Grigoriev I.V."/>
            <person name="Nagy L.G."/>
            <person name="Hibbett D."/>
            <person name="Henrissat B."/>
            <person name="Matheny P.B."/>
            <person name="Labbe J."/>
            <person name="Martin F.M."/>
        </authorList>
    </citation>
    <scope>NUCLEOTIDE SEQUENCE</scope>
    <source>
        <strain evidence="1">FP105234-sp</strain>
    </source>
</reference>
<evidence type="ECO:0000313" key="1">
    <source>
        <dbReference type="EMBL" id="KAI0045201.1"/>
    </source>
</evidence>
<organism evidence="1 2">
    <name type="scientific">Auriscalpium vulgare</name>
    <dbReference type="NCBI Taxonomy" id="40419"/>
    <lineage>
        <taxon>Eukaryota</taxon>
        <taxon>Fungi</taxon>
        <taxon>Dikarya</taxon>
        <taxon>Basidiomycota</taxon>
        <taxon>Agaricomycotina</taxon>
        <taxon>Agaricomycetes</taxon>
        <taxon>Russulales</taxon>
        <taxon>Auriscalpiaceae</taxon>
        <taxon>Auriscalpium</taxon>
    </lineage>
</organism>
<keyword evidence="2" id="KW-1185">Reference proteome</keyword>
<gene>
    <name evidence="1" type="ORF">FA95DRAFT_1573947</name>
</gene>
<name>A0ACB8RND3_9AGAM</name>
<proteinExistence type="predicted"/>
<comment type="caution">
    <text evidence="1">The sequence shown here is derived from an EMBL/GenBank/DDBJ whole genome shotgun (WGS) entry which is preliminary data.</text>
</comment>
<sequence>MLSWFNRSKHSASSDKEKDPAPSAAPTASSSDPKPSANAASAPAASLLNRELTRTPSPPSPTAEQPRKRAFTAALSTPHDAVLAELHDHHPGYDPSARIDAAPQTAPLSTETLPTSSLAPSAPPSASPATAPLYDPFTGAQMGLISPARENAPTTAAAQEELWAHLARVRELQAAIAGMHVTMEGIGVGEQAVRGARVRVRSGVGERLDIMDGRVDESAHAQAEDLKRKERERQFQQSEKRFEGRKEEIEAIMDKLGELSQALATFHALDTPIVNFEQASRTNTGASTMPTPLSRNASRARHPDMRRFASDASDQYLDSPLSLQMPLPIVEEPEGGAPPAPPSA</sequence>
<protein>
    <submittedName>
        <fullName evidence="1">Uncharacterized protein</fullName>
    </submittedName>
</protein>
<evidence type="ECO:0000313" key="2">
    <source>
        <dbReference type="Proteomes" id="UP000814033"/>
    </source>
</evidence>
<dbReference type="Proteomes" id="UP000814033">
    <property type="component" value="Unassembled WGS sequence"/>
</dbReference>
<dbReference type="EMBL" id="MU275958">
    <property type="protein sequence ID" value="KAI0045201.1"/>
    <property type="molecule type" value="Genomic_DNA"/>
</dbReference>
<reference evidence="1" key="1">
    <citation type="submission" date="2021-02" db="EMBL/GenBank/DDBJ databases">
        <authorList>
            <consortium name="DOE Joint Genome Institute"/>
            <person name="Ahrendt S."/>
            <person name="Looney B.P."/>
            <person name="Miyauchi S."/>
            <person name="Morin E."/>
            <person name="Drula E."/>
            <person name="Courty P.E."/>
            <person name="Chicoki N."/>
            <person name="Fauchery L."/>
            <person name="Kohler A."/>
            <person name="Kuo A."/>
            <person name="Labutti K."/>
            <person name="Pangilinan J."/>
            <person name="Lipzen A."/>
            <person name="Riley R."/>
            <person name="Andreopoulos W."/>
            <person name="He G."/>
            <person name="Johnson J."/>
            <person name="Barry K.W."/>
            <person name="Grigoriev I.V."/>
            <person name="Nagy L."/>
            <person name="Hibbett D."/>
            <person name="Henrissat B."/>
            <person name="Matheny P.B."/>
            <person name="Labbe J."/>
            <person name="Martin F."/>
        </authorList>
    </citation>
    <scope>NUCLEOTIDE SEQUENCE</scope>
    <source>
        <strain evidence="1">FP105234-sp</strain>
    </source>
</reference>